<keyword evidence="2" id="KW-1185">Reference proteome</keyword>
<dbReference type="InterPro" id="IPR036544">
    <property type="entry name" value="QCR7_sf"/>
</dbReference>
<accession>A0ABP0PQ42</accession>
<dbReference type="EMBL" id="CAXAMN010023506">
    <property type="protein sequence ID" value="CAK9078130.1"/>
    <property type="molecule type" value="Genomic_DNA"/>
</dbReference>
<proteinExistence type="predicted"/>
<reference evidence="1 2" key="1">
    <citation type="submission" date="2024-02" db="EMBL/GenBank/DDBJ databases">
        <authorList>
            <person name="Chen Y."/>
            <person name="Shah S."/>
            <person name="Dougan E. K."/>
            <person name="Thang M."/>
            <person name="Chan C."/>
        </authorList>
    </citation>
    <scope>NUCLEOTIDE SEQUENCE [LARGE SCALE GENOMIC DNA]</scope>
</reference>
<gene>
    <name evidence="1" type="ORF">CCMP2556_LOCUS38494</name>
</gene>
<organism evidence="1 2">
    <name type="scientific">Durusdinium trenchii</name>
    <dbReference type="NCBI Taxonomy" id="1381693"/>
    <lineage>
        <taxon>Eukaryota</taxon>
        <taxon>Sar</taxon>
        <taxon>Alveolata</taxon>
        <taxon>Dinophyceae</taxon>
        <taxon>Suessiales</taxon>
        <taxon>Symbiodiniaceae</taxon>
        <taxon>Durusdinium</taxon>
    </lineage>
</organism>
<sequence length="115" mass="13486">MGRYRRLMRAQEMYAKKIHLPLSEQNYDPMIPYMAPFMEEAKFQLQEEQELLQLGEPRQAATFHPWDRRLFSGYNTGLGESTPYSTFMTWWAVGGGTTGRSPVRRCRVTCRVGCW</sequence>
<protein>
    <submittedName>
        <fullName evidence="1">Uncharacterized protein</fullName>
    </submittedName>
</protein>
<evidence type="ECO:0000313" key="2">
    <source>
        <dbReference type="Proteomes" id="UP001642484"/>
    </source>
</evidence>
<comment type="caution">
    <text evidence="1">The sequence shown here is derived from an EMBL/GenBank/DDBJ whole genome shotgun (WGS) entry which is preliminary data.</text>
</comment>
<dbReference type="SUPFAM" id="SSF81524">
    <property type="entry name" value="14 kDa protein of cytochrome bc1 complex (Ubiquinol-cytochrome c reductase)"/>
    <property type="match status" value="1"/>
</dbReference>
<evidence type="ECO:0000313" key="1">
    <source>
        <dbReference type="EMBL" id="CAK9078130.1"/>
    </source>
</evidence>
<name>A0ABP0PQ42_9DINO</name>
<dbReference type="Proteomes" id="UP001642484">
    <property type="component" value="Unassembled WGS sequence"/>
</dbReference>
<dbReference type="Gene3D" id="1.10.1090.10">
    <property type="entry name" value="Cytochrome b-c1 complex subunit 7"/>
    <property type="match status" value="1"/>
</dbReference>